<dbReference type="Proteomes" id="UP000038055">
    <property type="component" value="Unassembled WGS sequence"/>
</dbReference>
<reference evidence="3" key="1">
    <citation type="submission" date="2015-01" db="EMBL/GenBank/DDBJ databases">
        <authorList>
            <person name="MANFREDI Pablo"/>
        </authorList>
    </citation>
    <scope>NUCLEOTIDE SEQUENCE [LARGE SCALE GENOMIC DNA]</scope>
    <source>
        <strain evidence="3">Ccyn2B</strain>
    </source>
</reference>
<gene>
    <name evidence="2" type="ORF">CCYN2B_50114</name>
</gene>
<keyword evidence="1" id="KW-0732">Signal</keyword>
<dbReference type="EMBL" id="CDOD01000045">
    <property type="protein sequence ID" value="CEN38655.1"/>
    <property type="molecule type" value="Genomic_DNA"/>
</dbReference>
<keyword evidence="3" id="KW-1185">Reference proteome</keyword>
<sequence length="244" mass="28506">MKKFILIILLAFSISSCQCLLLKTFGVTKSALKHKRVMVKGDREIIYIPMAHLGKQTYYDEVKAFVTEKRKQGYKIYYEAVLTDTVALRKGQLDTLRLKRRKLLGFHLSNYSDENNKSIPKCYKKYVGQTLDNTGVSQRTDTNADLRFEEIIARYEAKYGEIPLDECDYSTPLNAPYQCNPIPNVHRSNSKYRFTQEFRNEHLEKLLIHSKDKKILLLYGESHWLQAIWPTLRNEGFQLVEGKI</sequence>
<evidence type="ECO:0000313" key="2">
    <source>
        <dbReference type="EMBL" id="CEN38655.1"/>
    </source>
</evidence>
<dbReference type="eggNOG" id="ENOG50310GJ">
    <property type="taxonomic scope" value="Bacteria"/>
</dbReference>
<name>A0A0B7HHC8_9FLAO</name>
<dbReference type="RefSeq" id="WP_041993901.1">
    <property type="nucleotide sequence ID" value="NZ_CDOD01000045.1"/>
</dbReference>
<accession>A0A0B7HHC8</accession>
<protein>
    <recommendedName>
        <fullName evidence="4">Lipoprotein</fullName>
    </recommendedName>
</protein>
<dbReference type="PROSITE" id="PS51257">
    <property type="entry name" value="PROKAR_LIPOPROTEIN"/>
    <property type="match status" value="1"/>
</dbReference>
<evidence type="ECO:0008006" key="4">
    <source>
        <dbReference type="Google" id="ProtNLM"/>
    </source>
</evidence>
<organism evidence="2 3">
    <name type="scientific">Capnocytophaga cynodegmi</name>
    <dbReference type="NCBI Taxonomy" id="28189"/>
    <lineage>
        <taxon>Bacteria</taxon>
        <taxon>Pseudomonadati</taxon>
        <taxon>Bacteroidota</taxon>
        <taxon>Flavobacteriia</taxon>
        <taxon>Flavobacteriales</taxon>
        <taxon>Flavobacteriaceae</taxon>
        <taxon>Capnocytophaga</taxon>
    </lineage>
</organism>
<evidence type="ECO:0000313" key="3">
    <source>
        <dbReference type="Proteomes" id="UP000038055"/>
    </source>
</evidence>
<dbReference type="AlphaFoldDB" id="A0A0B7HHC8"/>
<evidence type="ECO:0000256" key="1">
    <source>
        <dbReference type="SAM" id="SignalP"/>
    </source>
</evidence>
<feature type="chain" id="PRO_5002128957" description="Lipoprotein" evidence="1">
    <location>
        <begin position="20"/>
        <end position="244"/>
    </location>
</feature>
<proteinExistence type="predicted"/>
<feature type="signal peptide" evidence="1">
    <location>
        <begin position="1"/>
        <end position="19"/>
    </location>
</feature>